<dbReference type="OrthoDB" id="9806984at2"/>
<dbReference type="PANTHER" id="PTHR30462:SF2">
    <property type="entry name" value="INTERMEMBRANE TRANSPORT PROTEIN PQIB"/>
    <property type="match status" value="1"/>
</dbReference>
<dbReference type="EMBL" id="AOLV01000010">
    <property type="protein sequence ID" value="EPX86402.1"/>
    <property type="molecule type" value="Genomic_DNA"/>
</dbReference>
<evidence type="ECO:0000256" key="4">
    <source>
        <dbReference type="ARBA" id="ARBA00022692"/>
    </source>
</evidence>
<evidence type="ECO:0000256" key="6">
    <source>
        <dbReference type="ARBA" id="ARBA00023136"/>
    </source>
</evidence>
<keyword evidence="2" id="KW-1003">Cell membrane</keyword>
<accession>S9R3A0</accession>
<feature type="domain" description="Mce/MlaD" evidence="8">
    <location>
        <begin position="47"/>
        <end position="133"/>
    </location>
</feature>
<evidence type="ECO:0000259" key="8">
    <source>
        <dbReference type="Pfam" id="PF02470"/>
    </source>
</evidence>
<proteinExistence type="predicted"/>
<protein>
    <submittedName>
        <fullName evidence="9">Paraquat-inducible protein B</fullName>
    </submittedName>
</protein>
<evidence type="ECO:0000256" key="7">
    <source>
        <dbReference type="SAM" id="Phobius"/>
    </source>
</evidence>
<evidence type="ECO:0000313" key="9">
    <source>
        <dbReference type="EMBL" id="EPX86402.1"/>
    </source>
</evidence>
<keyword evidence="4 7" id="KW-0812">Transmembrane</keyword>
<dbReference type="AlphaFoldDB" id="S9R3A0"/>
<evidence type="ECO:0000256" key="2">
    <source>
        <dbReference type="ARBA" id="ARBA00022475"/>
    </source>
</evidence>
<name>S9R3A0_9RHOB</name>
<dbReference type="PANTHER" id="PTHR30462">
    <property type="entry name" value="INTERMEMBRANE TRANSPORT PROTEIN PQIB-RELATED"/>
    <property type="match status" value="1"/>
</dbReference>
<organism evidence="9 10">
    <name type="scientific">Rubellimicrobium thermophilum DSM 16684</name>
    <dbReference type="NCBI Taxonomy" id="1123069"/>
    <lineage>
        <taxon>Bacteria</taxon>
        <taxon>Pseudomonadati</taxon>
        <taxon>Pseudomonadota</taxon>
        <taxon>Alphaproteobacteria</taxon>
        <taxon>Rhodobacterales</taxon>
        <taxon>Roseobacteraceae</taxon>
        <taxon>Rubellimicrobium</taxon>
    </lineage>
</organism>
<evidence type="ECO:0000256" key="3">
    <source>
        <dbReference type="ARBA" id="ARBA00022519"/>
    </source>
</evidence>
<sequence length="798" mass="83223">MTDSVPPVPVQPGRRSLWQRASVVWLVPLAALVIALGVAWNSYASRGPLIRIVFDEAAGVIPRETELRYRDVTVGLVERVQFTPDLDRVIVSVRIDPEIAPFVDEDAAFWVVRPVISTQGISGLETVLSGVFIEGVWDDRPGEMLDLYQGRASEPLLRAGQQGLVFTLRASDGLLTSSVALLYKGVEVGRVGEPRVSEDGLTVEAEAVVYAPYENLVRSNTRFWDASGFSVRLGTAGAQVDFASLASLIIGGIAFDTFGAGGEPAQPGSVFTVYYDESAARDSLLAEPDGLVVTLQAVFEGNASGLSVGSPVEIDGLRIGEVTALSGMVDEARFGDPNLRHQVVLSLRPSRLGLHGNEREALDWLAGRVAEGLRARLATGNLLTGSLKVQLVTVADATPAMLDLQARPYPLIPATDSAIADVATTAQDTLARIDALPIEQLMTSAIGFLDNASMLVGSAETQAIPGDLRAILADIRGLTASPQMQALPQDIAAALDDLGAAARQARAVLAQLDEAGTARQLTDTLAAAQEATDALAAAAEGVPPLIERLTALAERIEALDVETLLTETTGLAGDARRLLADPALQGLPGRLDGLGAEAQATLAEARAAIGDLRAALDSLDAEALAARLDATLASAQTAAASVEQATQGLPAIAERLDSLAARADALPLEAMVEEIRALAASADALLSAPQTQALPGDISAALAEAEALLREAREGGVIANANAALLSLRTAADRLPGLVDRAGLFIDQAGVAVGGLSETSVLVREAQTAIREVSAAAEAVARLARTIERNPNALIFGR</sequence>
<keyword evidence="5 7" id="KW-1133">Transmembrane helix</keyword>
<dbReference type="Proteomes" id="UP000015346">
    <property type="component" value="Unassembled WGS sequence"/>
</dbReference>
<comment type="subcellular location">
    <subcellularLocation>
        <location evidence="1">Cell inner membrane</location>
    </subcellularLocation>
</comment>
<feature type="transmembrane region" description="Helical" evidence="7">
    <location>
        <begin position="23"/>
        <end position="43"/>
    </location>
</feature>
<dbReference type="GO" id="GO:0005886">
    <property type="term" value="C:plasma membrane"/>
    <property type="evidence" value="ECO:0007669"/>
    <property type="project" value="UniProtKB-SubCell"/>
</dbReference>
<dbReference type="Pfam" id="PF02470">
    <property type="entry name" value="MlaD"/>
    <property type="match status" value="2"/>
</dbReference>
<dbReference type="RefSeq" id="WP_021097310.1">
    <property type="nucleotide sequence ID" value="NZ_KE557320.1"/>
</dbReference>
<evidence type="ECO:0000256" key="1">
    <source>
        <dbReference type="ARBA" id="ARBA00004533"/>
    </source>
</evidence>
<feature type="domain" description="Mce/MlaD" evidence="8">
    <location>
        <begin position="301"/>
        <end position="391"/>
    </location>
</feature>
<evidence type="ECO:0000256" key="5">
    <source>
        <dbReference type="ARBA" id="ARBA00022989"/>
    </source>
</evidence>
<gene>
    <name evidence="9" type="ORF">ruthe_01217</name>
</gene>
<keyword evidence="3" id="KW-0997">Cell inner membrane</keyword>
<dbReference type="STRING" id="1123069.ruthe_01217"/>
<comment type="caution">
    <text evidence="9">The sequence shown here is derived from an EMBL/GenBank/DDBJ whole genome shotgun (WGS) entry which is preliminary data.</text>
</comment>
<dbReference type="HOGENOM" id="CLU_018765_3_0_5"/>
<reference evidence="9 10" key="1">
    <citation type="journal article" date="2013" name="Stand. Genomic Sci.">
        <title>Genome sequence of the reddish-pigmented Rubellimicrobium thermophilum type strain (DSM 16684(T)), a member of the Roseobacter clade.</title>
        <authorList>
            <person name="Fiebig A."/>
            <person name="Riedel T."/>
            <person name="Gronow S."/>
            <person name="Petersen J."/>
            <person name="Klenk H.P."/>
            <person name="Goker M."/>
        </authorList>
    </citation>
    <scope>NUCLEOTIDE SEQUENCE [LARGE SCALE GENOMIC DNA]</scope>
    <source>
        <strain evidence="9 10">DSM 16684</strain>
    </source>
</reference>
<keyword evidence="6 7" id="KW-0472">Membrane</keyword>
<evidence type="ECO:0000313" key="10">
    <source>
        <dbReference type="Proteomes" id="UP000015346"/>
    </source>
</evidence>
<keyword evidence="10" id="KW-1185">Reference proteome</keyword>
<dbReference type="InterPro" id="IPR051800">
    <property type="entry name" value="PqiA-PqiB_transport"/>
</dbReference>
<dbReference type="InterPro" id="IPR003399">
    <property type="entry name" value="Mce/MlaD"/>
</dbReference>